<evidence type="ECO:0000313" key="3">
    <source>
        <dbReference type="Proteomes" id="UP000482800"/>
    </source>
</evidence>
<feature type="transmembrane region" description="Helical" evidence="1">
    <location>
        <begin position="25"/>
        <end position="46"/>
    </location>
</feature>
<evidence type="ECO:0000256" key="1">
    <source>
        <dbReference type="SAM" id="Phobius"/>
    </source>
</evidence>
<gene>
    <name evidence="2" type="ORF">Phou_101570</name>
</gene>
<organism evidence="2 3">
    <name type="scientific">Phytohabitans houttuyneae</name>
    <dbReference type="NCBI Taxonomy" id="1076126"/>
    <lineage>
        <taxon>Bacteria</taxon>
        <taxon>Bacillati</taxon>
        <taxon>Actinomycetota</taxon>
        <taxon>Actinomycetes</taxon>
        <taxon>Micromonosporales</taxon>
        <taxon>Micromonosporaceae</taxon>
    </lineage>
</organism>
<reference evidence="2 3" key="1">
    <citation type="submission" date="2020-03" db="EMBL/GenBank/DDBJ databases">
        <title>Whole genome shotgun sequence of Phytohabitans houttuyneae NBRC 108639.</title>
        <authorList>
            <person name="Komaki H."/>
            <person name="Tamura T."/>
        </authorList>
    </citation>
    <scope>NUCLEOTIDE SEQUENCE [LARGE SCALE GENOMIC DNA]</scope>
    <source>
        <strain evidence="2 3">NBRC 108639</strain>
    </source>
</reference>
<keyword evidence="3" id="KW-1185">Reference proteome</keyword>
<keyword evidence="1" id="KW-0812">Transmembrane</keyword>
<proteinExistence type="predicted"/>
<protein>
    <recommendedName>
        <fullName evidence="4">Sensor domain-containing protein</fullName>
    </recommendedName>
</protein>
<keyword evidence="1" id="KW-0472">Membrane</keyword>
<dbReference type="AlphaFoldDB" id="A0A6V8KVX5"/>
<sequence>MWRHSVRGMGAFFRRPFTVRTLRRLAYALLSPFAAVLLFVPLLAGAGGGLERARARLVPGPPLPPPARPAWPRSAGYALASLPTGLLVGAFFGYLCLLLPYWVSYPVVYWGDDLSENWGGPSWLGAAALHFAPAPVMLFVGPWLLKLATSAQVGLARRFLSEGRVTIAG</sequence>
<accession>A0A6V8KVX5</accession>
<keyword evidence="1" id="KW-1133">Transmembrane helix</keyword>
<feature type="transmembrane region" description="Helical" evidence="1">
    <location>
        <begin position="123"/>
        <end position="145"/>
    </location>
</feature>
<comment type="caution">
    <text evidence="2">The sequence shown here is derived from an EMBL/GenBank/DDBJ whole genome shotgun (WGS) entry which is preliminary data.</text>
</comment>
<feature type="transmembrane region" description="Helical" evidence="1">
    <location>
        <begin position="77"/>
        <end position="103"/>
    </location>
</feature>
<evidence type="ECO:0000313" key="2">
    <source>
        <dbReference type="EMBL" id="GFJ85977.1"/>
    </source>
</evidence>
<name>A0A6V8KVX5_9ACTN</name>
<evidence type="ECO:0008006" key="4">
    <source>
        <dbReference type="Google" id="ProtNLM"/>
    </source>
</evidence>
<dbReference type="Proteomes" id="UP000482800">
    <property type="component" value="Unassembled WGS sequence"/>
</dbReference>
<dbReference type="EMBL" id="BLPF01000004">
    <property type="protein sequence ID" value="GFJ85977.1"/>
    <property type="molecule type" value="Genomic_DNA"/>
</dbReference>
<reference evidence="2 3" key="2">
    <citation type="submission" date="2020-03" db="EMBL/GenBank/DDBJ databases">
        <authorList>
            <person name="Ichikawa N."/>
            <person name="Kimura A."/>
            <person name="Kitahashi Y."/>
            <person name="Uohara A."/>
        </authorList>
    </citation>
    <scope>NUCLEOTIDE SEQUENCE [LARGE SCALE GENOMIC DNA]</scope>
    <source>
        <strain evidence="2 3">NBRC 108639</strain>
    </source>
</reference>